<keyword evidence="7" id="KW-0106">Calcium</keyword>
<reference evidence="11 12" key="1">
    <citation type="journal article" date="2018" name="New Phytol.">
        <title>Comparative genomics and transcriptomics depict ericoid mycorrhizal fungi as versatile saprotrophs and plant mutualists.</title>
        <authorList>
            <person name="Martino E."/>
            <person name="Morin E."/>
            <person name="Grelet G.A."/>
            <person name="Kuo A."/>
            <person name="Kohler A."/>
            <person name="Daghino S."/>
            <person name="Barry K.W."/>
            <person name="Cichocki N."/>
            <person name="Clum A."/>
            <person name="Dockter R.B."/>
            <person name="Hainaut M."/>
            <person name="Kuo R.C."/>
            <person name="LaButti K."/>
            <person name="Lindahl B.D."/>
            <person name="Lindquist E.A."/>
            <person name="Lipzen A."/>
            <person name="Khouja H.R."/>
            <person name="Magnuson J."/>
            <person name="Murat C."/>
            <person name="Ohm R.A."/>
            <person name="Singer S.W."/>
            <person name="Spatafora J.W."/>
            <person name="Wang M."/>
            <person name="Veneault-Fourrey C."/>
            <person name="Henrissat B."/>
            <person name="Grigoriev I.V."/>
            <person name="Martin F.M."/>
            <person name="Perotto S."/>
        </authorList>
    </citation>
    <scope>NUCLEOTIDE SEQUENCE [LARGE SCALE GENOMIC DNA]</scope>
    <source>
        <strain evidence="11 12">ATCC 22711</strain>
    </source>
</reference>
<organism evidence="11 12">
    <name type="scientific">Amorphotheca resinae ATCC 22711</name>
    <dbReference type="NCBI Taxonomy" id="857342"/>
    <lineage>
        <taxon>Eukaryota</taxon>
        <taxon>Fungi</taxon>
        <taxon>Dikarya</taxon>
        <taxon>Ascomycota</taxon>
        <taxon>Pezizomycotina</taxon>
        <taxon>Leotiomycetes</taxon>
        <taxon>Helotiales</taxon>
        <taxon>Amorphothecaceae</taxon>
        <taxon>Amorphotheca</taxon>
    </lineage>
</organism>
<evidence type="ECO:0000256" key="7">
    <source>
        <dbReference type="ARBA" id="ARBA00022837"/>
    </source>
</evidence>
<dbReference type="EC" id="3.1.1.-" evidence="10"/>
<dbReference type="Pfam" id="PF07519">
    <property type="entry name" value="Tannase"/>
    <property type="match status" value="1"/>
</dbReference>
<dbReference type="GO" id="GO:0045493">
    <property type="term" value="P:xylan catabolic process"/>
    <property type="evidence" value="ECO:0007669"/>
    <property type="project" value="UniProtKB-KW"/>
</dbReference>
<protein>
    <recommendedName>
        <fullName evidence="10">Carboxylic ester hydrolase</fullName>
        <ecNumber evidence="10">3.1.1.-</ecNumber>
    </recommendedName>
</protein>
<keyword evidence="5 10" id="KW-0732">Signal</keyword>
<dbReference type="OrthoDB" id="3039123at2759"/>
<keyword evidence="12" id="KW-1185">Reference proteome</keyword>
<dbReference type="PANTHER" id="PTHR33938:SF15">
    <property type="entry name" value="FERULOYL ESTERASE B-RELATED"/>
    <property type="match status" value="1"/>
</dbReference>
<sequence length="542" mass="59990">MPLFIHFGLALVALASLSLQVAAHGANANASANAFQQHCLSFAPEKLIWNSTRTHLEYVANGTTLEFPDNVASCARPQQLVSADLCRIALSIPTSQRSSIALELWLPEQWSQARYVSTGNGGIDGCVKYEDLAYTTSNGFAAMGTNNGHNGTTGVTFLNNPDIVEDFAYRALHTGTATGKLLTEKFYNKTPAYSYYLGCSLGGRMGIKAAELYPDDFDGIIAGCPAVDFNYLQGERAMFYPITGAAGSPNFIEPDLWTGLIHNEVLKQCDALDGVKDGIIEVPDRCYFQPETLLCRPWWWPFGKSSPCLNFQQVLQLRQIYAPYTYPNRTLIFPRMNPGNEIFAVQKFFAGAPFSYSEDWFRYVVLSQPTWNAATYNETLVALAQELNPFDIQTYPQTLPAFKEKGGKLLSYHGGQDNQITSFNTERFWDRMAEADPQLQDWYRFFRISGMFHCNSGPGAWIVGQGGGAAAAGIPFEPQQNVLAAMVAWVEKGQAPGSLTGTKLVNDTLSMGIDFQRTHCLYPSTQTYIGGDYKLPSSWRCQ</sequence>
<gene>
    <name evidence="11" type="ORF">M430DRAFT_102738</name>
</gene>
<evidence type="ECO:0000313" key="11">
    <source>
        <dbReference type="EMBL" id="PSS17111.1"/>
    </source>
</evidence>
<dbReference type="GO" id="GO:0030600">
    <property type="term" value="F:feruloyl esterase activity"/>
    <property type="evidence" value="ECO:0007669"/>
    <property type="project" value="UniProtKB-EC"/>
</dbReference>
<feature type="signal peptide" evidence="10">
    <location>
        <begin position="1"/>
        <end position="23"/>
    </location>
</feature>
<proteinExistence type="inferred from homology"/>
<evidence type="ECO:0000256" key="2">
    <source>
        <dbReference type="ARBA" id="ARBA00022487"/>
    </source>
</evidence>
<dbReference type="GeneID" id="36568899"/>
<evidence type="ECO:0000313" key="12">
    <source>
        <dbReference type="Proteomes" id="UP000241818"/>
    </source>
</evidence>
<dbReference type="InterPro" id="IPR011118">
    <property type="entry name" value="Tannase/feruloyl_esterase"/>
</dbReference>
<dbReference type="InterPro" id="IPR029058">
    <property type="entry name" value="AB_hydrolase_fold"/>
</dbReference>
<evidence type="ECO:0000256" key="8">
    <source>
        <dbReference type="ARBA" id="ARBA00023157"/>
    </source>
</evidence>
<dbReference type="Gene3D" id="3.40.50.1820">
    <property type="entry name" value="alpha/beta hydrolase"/>
    <property type="match status" value="1"/>
</dbReference>
<feature type="chain" id="PRO_5015376717" description="Carboxylic ester hydrolase" evidence="10">
    <location>
        <begin position="24"/>
        <end position="542"/>
    </location>
</feature>
<keyword evidence="3" id="KW-0624">Polysaccharide degradation</keyword>
<evidence type="ECO:0000256" key="9">
    <source>
        <dbReference type="ARBA" id="ARBA00034075"/>
    </source>
</evidence>
<evidence type="ECO:0000256" key="4">
    <source>
        <dbReference type="ARBA" id="ARBA00022723"/>
    </source>
</evidence>
<dbReference type="STRING" id="857342.A0A2T3B136"/>
<keyword evidence="3" id="KW-0119">Carbohydrate metabolism</keyword>
<accession>A0A2T3B136</accession>
<name>A0A2T3B136_AMORE</name>
<dbReference type="EMBL" id="KZ679012">
    <property type="protein sequence ID" value="PSS17111.1"/>
    <property type="molecule type" value="Genomic_DNA"/>
</dbReference>
<dbReference type="SUPFAM" id="SSF53474">
    <property type="entry name" value="alpha/beta-Hydrolases"/>
    <property type="match status" value="1"/>
</dbReference>
<dbReference type="RefSeq" id="XP_024720619.1">
    <property type="nucleotide sequence ID" value="XM_024860818.1"/>
</dbReference>
<evidence type="ECO:0000256" key="6">
    <source>
        <dbReference type="ARBA" id="ARBA00022801"/>
    </source>
</evidence>
<keyword evidence="3" id="KW-0858">Xylan degradation</keyword>
<keyword evidence="2" id="KW-0719">Serine esterase</keyword>
<dbReference type="InParanoid" id="A0A2T3B136"/>
<dbReference type="AlphaFoldDB" id="A0A2T3B136"/>
<comment type="catalytic activity">
    <reaction evidence="9">
        <text>feruloyl-polysaccharide + H2O = ferulate + polysaccharide.</text>
        <dbReference type="EC" id="3.1.1.73"/>
    </reaction>
</comment>
<evidence type="ECO:0000256" key="5">
    <source>
        <dbReference type="ARBA" id="ARBA00022729"/>
    </source>
</evidence>
<dbReference type="PANTHER" id="PTHR33938">
    <property type="entry name" value="FERULOYL ESTERASE B-RELATED"/>
    <property type="match status" value="1"/>
</dbReference>
<dbReference type="GO" id="GO:0046872">
    <property type="term" value="F:metal ion binding"/>
    <property type="evidence" value="ECO:0007669"/>
    <property type="project" value="UniProtKB-KW"/>
</dbReference>
<keyword evidence="6 10" id="KW-0378">Hydrolase</keyword>
<evidence type="ECO:0000256" key="10">
    <source>
        <dbReference type="RuleBase" id="RU361238"/>
    </source>
</evidence>
<keyword evidence="8" id="KW-1015">Disulfide bond</keyword>
<evidence type="ECO:0000256" key="3">
    <source>
        <dbReference type="ARBA" id="ARBA00022651"/>
    </source>
</evidence>
<keyword evidence="4" id="KW-0479">Metal-binding</keyword>
<dbReference type="Proteomes" id="UP000241818">
    <property type="component" value="Unassembled WGS sequence"/>
</dbReference>
<evidence type="ECO:0000256" key="1">
    <source>
        <dbReference type="ARBA" id="ARBA00006249"/>
    </source>
</evidence>
<comment type="similarity">
    <text evidence="1 10">Belongs to the tannase family.</text>
</comment>